<evidence type="ECO:0000313" key="2">
    <source>
        <dbReference type="EMBL" id="KAK3694274.1"/>
    </source>
</evidence>
<evidence type="ECO:0000313" key="3">
    <source>
        <dbReference type="Proteomes" id="UP001270362"/>
    </source>
</evidence>
<protein>
    <submittedName>
        <fullName evidence="2">Uncharacterized protein</fullName>
    </submittedName>
</protein>
<dbReference type="AlphaFoldDB" id="A0AAE0XIU0"/>
<dbReference type="Proteomes" id="UP001270362">
    <property type="component" value="Unassembled WGS sequence"/>
</dbReference>
<dbReference type="EMBL" id="JAULSO010000001">
    <property type="protein sequence ID" value="KAK3694274.1"/>
    <property type="molecule type" value="Genomic_DNA"/>
</dbReference>
<organism evidence="2 3">
    <name type="scientific">Podospora appendiculata</name>
    <dbReference type="NCBI Taxonomy" id="314037"/>
    <lineage>
        <taxon>Eukaryota</taxon>
        <taxon>Fungi</taxon>
        <taxon>Dikarya</taxon>
        <taxon>Ascomycota</taxon>
        <taxon>Pezizomycotina</taxon>
        <taxon>Sordariomycetes</taxon>
        <taxon>Sordariomycetidae</taxon>
        <taxon>Sordariales</taxon>
        <taxon>Podosporaceae</taxon>
        <taxon>Podospora</taxon>
    </lineage>
</organism>
<sequence>MSLTALASTRTQSPHHLVFQALGKPSSEDDNNNQNGKHHVLDVGEQEVVSFLKPSLEGGQYVVSTKQTLTTKDDAPVVKTSEQEFTVMTPRFKLPDDALKSIYPPLGYGAPVETLPHIVFNDPYLPWERDASSLVKPSSVYRDLAGEGRIFKNILANPEQPLEQDPDLAVSVDLASIPKLAHCATPITDTSSSDLDVTAANLIFLKPTLFTELFRDNTAGGNGQAHPDLSRYGFLSHARRINTAGMAEASVSDNAYYSLASWSYTCLPPDSFDVKDLMRGLGETMGMLRGPQPSSEDIQSNPNRQHVAKRIGDGYTLTRYRTQTGEVTAAIYRGALTPVQVPHPVSPGWTFNSDCGMDLQILDNELGMVDITYYTAWQLGKTTAIADQSFSTALTKLRSQVHVMAMNRAKAKIMEALGVYRSRSDAVKGTSSILKGLNVLQSVGDVPGVKDQDLLDRWKSTTQDPLEAEYTKKALEAAEELAQSADPEDEYIYNEMNQAKNSERQPVLSWVLDKMFLSTIPSNYLISDPSHLPPESLRFFHIDSNWVDAFVYGALSVGNHLENRFDKVRTAIKRLINNYLNSPLPVTSRPPQVPTYGFFMRSDIINHFPDLRVSAEYAPTRDNDPHYPSILRQVNVADGVLMCLLGASPYSGVQSRLTGLRFTQPPHQQSFVVGDHLTTSELHTSFGRIYTACDGSDKAEPLCDNEVVSNTPVMDSKDTTSAIFLWGTNNEFWILQFPAWSDNLLQKLQANMPSTKLKTFDSKEATSAIVGIQLTSRICELHHNRQRQYSKLTYVLGGDQISMDTPQCPASSRVPIHPSYYNQRPITAPLLPPEERQRMPEVGTAPASEPPHQNAARQPSAQLKKFADRVIASEIDTGPAGLPWYALDIFPVGSFVDGRDESCPAAYVPMTRRQDLVFSVTLTNPDLVGTFHIDEIRILVPMGEPQANRPIFLMRDYHGPGAAMLSNLRFNVISSVAPDNSYMLFRLIPRVAKAGGIHFSKAREISFVLSLANVNQYEYDQNEGGKEAIITLIQQYKDEFGYDIDPISSRVLTMLKRQ</sequence>
<proteinExistence type="predicted"/>
<keyword evidence="3" id="KW-1185">Reference proteome</keyword>
<name>A0AAE0XIU0_9PEZI</name>
<reference evidence="2" key="2">
    <citation type="submission" date="2023-06" db="EMBL/GenBank/DDBJ databases">
        <authorList>
            <consortium name="Lawrence Berkeley National Laboratory"/>
            <person name="Haridas S."/>
            <person name="Hensen N."/>
            <person name="Bonometti L."/>
            <person name="Westerberg I."/>
            <person name="Brannstrom I.O."/>
            <person name="Guillou S."/>
            <person name="Cros-Aarteil S."/>
            <person name="Calhoun S."/>
            <person name="Kuo A."/>
            <person name="Mondo S."/>
            <person name="Pangilinan J."/>
            <person name="Riley R."/>
            <person name="Labutti K."/>
            <person name="Andreopoulos B."/>
            <person name="Lipzen A."/>
            <person name="Chen C."/>
            <person name="Yanf M."/>
            <person name="Daum C."/>
            <person name="Ng V."/>
            <person name="Clum A."/>
            <person name="Steindorff A."/>
            <person name="Ohm R."/>
            <person name="Martin F."/>
            <person name="Silar P."/>
            <person name="Natvig D."/>
            <person name="Lalanne C."/>
            <person name="Gautier V."/>
            <person name="Ament-Velasquez S.L."/>
            <person name="Kruys A."/>
            <person name="Hutchinson M.I."/>
            <person name="Powell A.J."/>
            <person name="Barry K."/>
            <person name="Miller A.N."/>
            <person name="Grigoriev I.V."/>
            <person name="Debuchy R."/>
            <person name="Gladieux P."/>
            <person name="Thoren M.H."/>
            <person name="Johannesson H."/>
        </authorList>
    </citation>
    <scope>NUCLEOTIDE SEQUENCE</scope>
    <source>
        <strain evidence="2">CBS 314.62</strain>
    </source>
</reference>
<evidence type="ECO:0000256" key="1">
    <source>
        <dbReference type="SAM" id="MobiDB-lite"/>
    </source>
</evidence>
<feature type="region of interest" description="Disordered" evidence="1">
    <location>
        <begin position="838"/>
        <end position="860"/>
    </location>
</feature>
<reference evidence="2" key="1">
    <citation type="journal article" date="2023" name="Mol. Phylogenet. Evol.">
        <title>Genome-scale phylogeny and comparative genomics of the fungal order Sordariales.</title>
        <authorList>
            <person name="Hensen N."/>
            <person name="Bonometti L."/>
            <person name="Westerberg I."/>
            <person name="Brannstrom I.O."/>
            <person name="Guillou S."/>
            <person name="Cros-Aarteil S."/>
            <person name="Calhoun S."/>
            <person name="Haridas S."/>
            <person name="Kuo A."/>
            <person name="Mondo S."/>
            <person name="Pangilinan J."/>
            <person name="Riley R."/>
            <person name="LaButti K."/>
            <person name="Andreopoulos B."/>
            <person name="Lipzen A."/>
            <person name="Chen C."/>
            <person name="Yan M."/>
            <person name="Daum C."/>
            <person name="Ng V."/>
            <person name="Clum A."/>
            <person name="Steindorff A."/>
            <person name="Ohm R.A."/>
            <person name="Martin F."/>
            <person name="Silar P."/>
            <person name="Natvig D.O."/>
            <person name="Lalanne C."/>
            <person name="Gautier V."/>
            <person name="Ament-Velasquez S.L."/>
            <person name="Kruys A."/>
            <person name="Hutchinson M.I."/>
            <person name="Powell A.J."/>
            <person name="Barry K."/>
            <person name="Miller A.N."/>
            <person name="Grigoriev I.V."/>
            <person name="Debuchy R."/>
            <person name="Gladieux P."/>
            <person name="Hiltunen Thoren M."/>
            <person name="Johannesson H."/>
        </authorList>
    </citation>
    <scope>NUCLEOTIDE SEQUENCE</scope>
    <source>
        <strain evidence="2">CBS 314.62</strain>
    </source>
</reference>
<comment type="caution">
    <text evidence="2">The sequence shown here is derived from an EMBL/GenBank/DDBJ whole genome shotgun (WGS) entry which is preliminary data.</text>
</comment>
<accession>A0AAE0XIU0</accession>
<gene>
    <name evidence="2" type="ORF">B0T22DRAFT_506638</name>
</gene>